<evidence type="ECO:0000313" key="1">
    <source>
        <dbReference type="EMBL" id="TQL78364.1"/>
    </source>
</evidence>
<dbReference type="EMBL" id="VFOW01000001">
    <property type="protein sequence ID" value="TQL78364.1"/>
    <property type="molecule type" value="Genomic_DNA"/>
</dbReference>
<dbReference type="Proteomes" id="UP000317043">
    <property type="component" value="Unassembled WGS sequence"/>
</dbReference>
<comment type="caution">
    <text evidence="1">The sequence shown here is derived from an EMBL/GenBank/DDBJ whole genome shotgun (WGS) entry which is preliminary data.</text>
</comment>
<protein>
    <submittedName>
        <fullName evidence="1">Uncharacterized protein</fullName>
    </submittedName>
</protein>
<organism evidence="1 2">
    <name type="scientific">Stackebrandtia endophytica</name>
    <dbReference type="NCBI Taxonomy" id="1496996"/>
    <lineage>
        <taxon>Bacteria</taxon>
        <taxon>Bacillati</taxon>
        <taxon>Actinomycetota</taxon>
        <taxon>Actinomycetes</taxon>
        <taxon>Glycomycetales</taxon>
        <taxon>Glycomycetaceae</taxon>
        <taxon>Stackebrandtia</taxon>
    </lineage>
</organism>
<evidence type="ECO:0000313" key="2">
    <source>
        <dbReference type="Proteomes" id="UP000317043"/>
    </source>
</evidence>
<accession>A0A543B0L1</accession>
<sequence length="187" mass="19750">MVAVFLAAIGGIIVWTSQSDTNDPGVVSAEKVGDFCQLVDTSAAAEFAPVEDERLDRSKPEANPPRFICEVKMLADEESSHYLLLTITTDVRVESTIGAAREAYAGAIGYEESEGNPVSETGTKADEAGFVTVSEAADLQEYRAHLRSSNAVGSVSIVVSGPAMAVEDIRHILVTVGQETLAVMGSE</sequence>
<dbReference type="InParanoid" id="A0A543B0L1"/>
<dbReference type="AlphaFoldDB" id="A0A543B0L1"/>
<name>A0A543B0L1_9ACTN</name>
<dbReference type="RefSeq" id="WP_142042695.1">
    <property type="nucleotide sequence ID" value="NZ_JBHTGS010000004.1"/>
</dbReference>
<keyword evidence="2" id="KW-1185">Reference proteome</keyword>
<gene>
    <name evidence="1" type="ORF">FB566_3947</name>
</gene>
<proteinExistence type="predicted"/>
<dbReference type="OrthoDB" id="9837986at2"/>
<reference evidence="1 2" key="1">
    <citation type="submission" date="2019-06" db="EMBL/GenBank/DDBJ databases">
        <title>Sequencing the genomes of 1000 actinobacteria strains.</title>
        <authorList>
            <person name="Klenk H.-P."/>
        </authorList>
    </citation>
    <scope>NUCLEOTIDE SEQUENCE [LARGE SCALE GENOMIC DNA]</scope>
    <source>
        <strain evidence="1 2">DSM 45928</strain>
    </source>
</reference>